<protein>
    <submittedName>
        <fullName evidence="1">Zinc-ribbon containing domain protein</fullName>
    </submittedName>
</protein>
<proteinExistence type="predicted"/>
<accession>A0A8D9PEU4</accession>
<organism evidence="1">
    <name type="scientific">Bacteriophage sp</name>
    <dbReference type="NCBI Taxonomy" id="38018"/>
    <lineage>
        <taxon>Viruses</taxon>
    </lineage>
</organism>
<name>A0A8D9PEU4_9VIRU</name>
<dbReference type="EMBL" id="BK029940">
    <property type="protein sequence ID" value="DAD55876.1"/>
    <property type="molecule type" value="Genomic_DNA"/>
</dbReference>
<sequence length="129" mass="15523">MSKKQRKKIRQAKYSDYQYNGNDPRYRVLFRNGDWLVIKFIHDGAFYSYCINCREYMHATSTLSNPEFITRYALEKEFIYCPYCGSKNLKDMKSSKKKNDSYLIEEKAIQYKDLSEELKLYPYKIGKKT</sequence>
<evidence type="ECO:0000313" key="1">
    <source>
        <dbReference type="EMBL" id="DAD55876.1"/>
    </source>
</evidence>
<reference evidence="1" key="1">
    <citation type="journal article" date="2021" name="Proc. Natl. Acad. Sci. U.S.A.">
        <title>A Catalog of Tens of Thousands of Viruses from Human Metagenomes Reveals Hidden Associations with Chronic Diseases.</title>
        <authorList>
            <person name="Tisza M.J."/>
            <person name="Buck C.B."/>
        </authorList>
    </citation>
    <scope>NUCLEOTIDE SEQUENCE</scope>
    <source>
        <strain evidence="1">CtOZu12</strain>
    </source>
</reference>